<dbReference type="AlphaFoldDB" id="A0A1Y2CCB7"/>
<protein>
    <submittedName>
        <fullName evidence="2">Uncharacterized protein</fullName>
    </submittedName>
</protein>
<feature type="transmembrane region" description="Helical" evidence="1">
    <location>
        <begin position="81"/>
        <end position="105"/>
    </location>
</feature>
<feature type="transmembrane region" description="Helical" evidence="1">
    <location>
        <begin position="111"/>
        <end position="130"/>
    </location>
</feature>
<comment type="caution">
    <text evidence="2">The sequence shown here is derived from an EMBL/GenBank/DDBJ whole genome shotgun (WGS) entry which is preliminary data.</text>
</comment>
<feature type="transmembrane region" description="Helical" evidence="1">
    <location>
        <begin position="150"/>
        <end position="168"/>
    </location>
</feature>
<evidence type="ECO:0000256" key="1">
    <source>
        <dbReference type="SAM" id="Phobius"/>
    </source>
</evidence>
<proteinExistence type="predicted"/>
<feature type="transmembrane region" description="Helical" evidence="1">
    <location>
        <begin position="254"/>
        <end position="274"/>
    </location>
</feature>
<dbReference type="Proteomes" id="UP000193920">
    <property type="component" value="Unassembled WGS sequence"/>
</dbReference>
<organism evidence="2 3">
    <name type="scientific">Neocallimastix californiae</name>
    <dbReference type="NCBI Taxonomy" id="1754190"/>
    <lineage>
        <taxon>Eukaryota</taxon>
        <taxon>Fungi</taxon>
        <taxon>Fungi incertae sedis</taxon>
        <taxon>Chytridiomycota</taxon>
        <taxon>Chytridiomycota incertae sedis</taxon>
        <taxon>Neocallimastigomycetes</taxon>
        <taxon>Neocallimastigales</taxon>
        <taxon>Neocallimastigaceae</taxon>
        <taxon>Neocallimastix</taxon>
    </lineage>
</organism>
<keyword evidence="1" id="KW-0812">Transmembrane</keyword>
<keyword evidence="1" id="KW-1133">Transmembrane helix</keyword>
<gene>
    <name evidence="2" type="ORF">LY90DRAFT_509589</name>
</gene>
<name>A0A1Y2CCB7_9FUNG</name>
<keyword evidence="3" id="KW-1185">Reference proteome</keyword>
<keyword evidence="1" id="KW-0472">Membrane</keyword>
<evidence type="ECO:0000313" key="3">
    <source>
        <dbReference type="Proteomes" id="UP000193920"/>
    </source>
</evidence>
<dbReference type="EMBL" id="MCOG01000113">
    <property type="protein sequence ID" value="ORY44576.1"/>
    <property type="molecule type" value="Genomic_DNA"/>
</dbReference>
<sequence length="325" mass="38385">MNTKMNENNNNNNNNSIKTANKLNLNFFEKRLYPLFNALPLEVPVDIQFLQYIFNPHLFSKMRKYFISLFTIFNPEIVSPIVLTFFTAFIVIFVIYTYSIVLIHLKTKGGFIIQYILLFSIFNFISRFYYLCRSANSISLVPECGTTSDYILTGVASVNLVLIVAYNYMSLLFNYFSLLMFFHGFNDYIKIVMNFTLFLSFLYLAYFQLIYQPYYSNTVNNYKFSVYFTISLFAIYAFLISEINLSDNQFICDILPLVGLLFFILGFSLNKLYYKKTLKRIYKKFQEKKIVNELRESSSVDKMQLSPENYKNKNIFQSLERISNI</sequence>
<feature type="transmembrane region" description="Helical" evidence="1">
    <location>
        <begin position="188"/>
        <end position="209"/>
    </location>
</feature>
<feature type="transmembrane region" description="Helical" evidence="1">
    <location>
        <begin position="221"/>
        <end position="239"/>
    </location>
</feature>
<accession>A0A1Y2CCB7</accession>
<reference evidence="2 3" key="1">
    <citation type="submission" date="2016-08" db="EMBL/GenBank/DDBJ databases">
        <title>A Parts List for Fungal Cellulosomes Revealed by Comparative Genomics.</title>
        <authorList>
            <consortium name="DOE Joint Genome Institute"/>
            <person name="Haitjema C.H."/>
            <person name="Gilmore S.P."/>
            <person name="Henske J.K."/>
            <person name="Solomon K.V."/>
            <person name="De Groot R."/>
            <person name="Kuo A."/>
            <person name="Mondo S.J."/>
            <person name="Salamov A.A."/>
            <person name="Labutti K."/>
            <person name="Zhao Z."/>
            <person name="Chiniquy J."/>
            <person name="Barry K."/>
            <person name="Brewer H.M."/>
            <person name="Purvine S.O."/>
            <person name="Wright A.T."/>
            <person name="Boxma B."/>
            <person name="Van Alen T."/>
            <person name="Hackstein J.H."/>
            <person name="Baker S.E."/>
            <person name="Grigoriev I.V."/>
            <person name="O'Malley M.A."/>
        </authorList>
    </citation>
    <scope>NUCLEOTIDE SEQUENCE [LARGE SCALE GENOMIC DNA]</scope>
    <source>
        <strain evidence="2 3">G1</strain>
    </source>
</reference>
<evidence type="ECO:0000313" key="2">
    <source>
        <dbReference type="EMBL" id="ORY44576.1"/>
    </source>
</evidence>
<dbReference type="STRING" id="1754190.A0A1Y2CCB7"/>